<protein>
    <submittedName>
        <fullName evidence="1">Uncharacterized protein</fullName>
    </submittedName>
</protein>
<dbReference type="Proteomes" id="UP001056120">
    <property type="component" value="Linkage Group LG03"/>
</dbReference>
<comment type="caution">
    <text evidence="1">The sequence shown here is derived from an EMBL/GenBank/DDBJ whole genome shotgun (WGS) entry which is preliminary data.</text>
</comment>
<sequence>MSTTSRRVKWHTTPPPPTPKIINLPRRYSTRRRRTRAAGNKQPATVMDSYNYKGKLGSLFGVEREFSRAPVVLLSSVERRERVETEEVAEDDGGGGQLAEERWKFQAEILRAECNFLRMERKLALKKLEKNRVRIERTLKSALQNLASGRKKLCEGKNMEVVLEEEMRELAEKLEELQSSYNGSEDRDIRNCKNFDKKALRLQRRLEKLGGLTDDESDKEMKDEASFHSQSNGGVNEDNFILTCKSQTKTTDVEMLERKMEGLSKGMLNLMEEEYGSIINSSVASSASTSKRIDFPDHLSFSNRLCNHMKEPLVSQETDNKCSGRCKMLVRRIVEQVRAETEQWSQMQDMLGQLRQEMEELQTSKDFWETQALASNQEIKSLMSDVEEWREKAIAYESKANNLQTEVSLVKGELEKLKKDQVKEVALTPKKAIVSLSKQIERETKNGLSCRMNKHEKVEQSKKDSNPLSLGKQLAREKRILISRLKENWPNNIEISSDGRRKGYSLVRSPFKDIGNSSSSSSAGLIRQNSNAVFPLHCPEPARMED</sequence>
<organism evidence="1 2">
    <name type="scientific">Smallanthus sonchifolius</name>
    <dbReference type="NCBI Taxonomy" id="185202"/>
    <lineage>
        <taxon>Eukaryota</taxon>
        <taxon>Viridiplantae</taxon>
        <taxon>Streptophyta</taxon>
        <taxon>Embryophyta</taxon>
        <taxon>Tracheophyta</taxon>
        <taxon>Spermatophyta</taxon>
        <taxon>Magnoliopsida</taxon>
        <taxon>eudicotyledons</taxon>
        <taxon>Gunneridae</taxon>
        <taxon>Pentapetalae</taxon>
        <taxon>asterids</taxon>
        <taxon>campanulids</taxon>
        <taxon>Asterales</taxon>
        <taxon>Asteraceae</taxon>
        <taxon>Asteroideae</taxon>
        <taxon>Heliantheae alliance</taxon>
        <taxon>Millerieae</taxon>
        <taxon>Smallanthus</taxon>
    </lineage>
</organism>
<evidence type="ECO:0000313" key="1">
    <source>
        <dbReference type="EMBL" id="KAI3822514.1"/>
    </source>
</evidence>
<name>A0ACB9JRJ8_9ASTR</name>
<reference evidence="1 2" key="2">
    <citation type="journal article" date="2022" name="Mol. Ecol. Resour.">
        <title>The genomes of chicory, endive, great burdock and yacon provide insights into Asteraceae paleo-polyploidization history and plant inulin production.</title>
        <authorList>
            <person name="Fan W."/>
            <person name="Wang S."/>
            <person name="Wang H."/>
            <person name="Wang A."/>
            <person name="Jiang F."/>
            <person name="Liu H."/>
            <person name="Zhao H."/>
            <person name="Xu D."/>
            <person name="Zhang Y."/>
        </authorList>
    </citation>
    <scope>NUCLEOTIDE SEQUENCE [LARGE SCALE GENOMIC DNA]</scope>
    <source>
        <strain evidence="2">cv. Yunnan</strain>
        <tissue evidence="1">Leaves</tissue>
    </source>
</reference>
<dbReference type="EMBL" id="CM042020">
    <property type="protein sequence ID" value="KAI3822514.1"/>
    <property type="molecule type" value="Genomic_DNA"/>
</dbReference>
<gene>
    <name evidence="1" type="ORF">L1987_10104</name>
</gene>
<proteinExistence type="predicted"/>
<reference evidence="2" key="1">
    <citation type="journal article" date="2022" name="Mol. Ecol. Resour.">
        <title>The genomes of chicory, endive, great burdock and yacon provide insights into Asteraceae palaeo-polyploidization history and plant inulin production.</title>
        <authorList>
            <person name="Fan W."/>
            <person name="Wang S."/>
            <person name="Wang H."/>
            <person name="Wang A."/>
            <person name="Jiang F."/>
            <person name="Liu H."/>
            <person name="Zhao H."/>
            <person name="Xu D."/>
            <person name="Zhang Y."/>
        </authorList>
    </citation>
    <scope>NUCLEOTIDE SEQUENCE [LARGE SCALE GENOMIC DNA]</scope>
    <source>
        <strain evidence="2">cv. Yunnan</strain>
    </source>
</reference>
<accession>A0ACB9JRJ8</accession>
<keyword evidence="2" id="KW-1185">Reference proteome</keyword>
<evidence type="ECO:0000313" key="2">
    <source>
        <dbReference type="Proteomes" id="UP001056120"/>
    </source>
</evidence>